<dbReference type="Proteomes" id="UP000178042">
    <property type="component" value="Unassembled WGS sequence"/>
</dbReference>
<sequence>MKRNFAYETYRSVEADSNYKTARDRKRYEDVLTARTKQTELPFLRKHFRNGTGSVLEVGSGSGRILHALLLAGLAKSAVGIEISPSRVRFGKKWAHKLGLSRVSHRTGDFLSMDVPEKFDAILCVTSIFPFFDMLEKGGLMKALRKMKKSLRPQGAIVLESVTFNNEVSLSRVSGGSARVWEEYAKGDPFRFNLVEYILDEKKRVLVARSQNVMRDRAHVDAPTIKKWHLESAETLGQSLRRAGFRNIRFFGDFNSSVYKEGKSPRIIAIADT</sequence>
<protein>
    <recommendedName>
        <fullName evidence="1">Methyltransferase domain-containing protein</fullName>
    </recommendedName>
</protein>
<dbReference type="InterPro" id="IPR050508">
    <property type="entry name" value="Methyltransf_Superfamily"/>
</dbReference>
<accession>A0A1F6DD08</accession>
<evidence type="ECO:0000313" key="2">
    <source>
        <dbReference type="EMBL" id="OGG59304.1"/>
    </source>
</evidence>
<dbReference type="Gene3D" id="3.40.50.150">
    <property type="entry name" value="Vaccinia Virus protein VP39"/>
    <property type="match status" value="1"/>
</dbReference>
<feature type="domain" description="Methyltransferase" evidence="1">
    <location>
        <begin position="54"/>
        <end position="166"/>
    </location>
</feature>
<gene>
    <name evidence="2" type="ORF">A3C86_01480</name>
</gene>
<organism evidence="2 3">
    <name type="scientific">Candidatus Kaiserbacteria bacterium RIFCSPHIGHO2_02_FULL_49_16</name>
    <dbReference type="NCBI Taxonomy" id="1798490"/>
    <lineage>
        <taxon>Bacteria</taxon>
        <taxon>Candidatus Kaiseribacteriota</taxon>
    </lineage>
</organism>
<dbReference type="InterPro" id="IPR025714">
    <property type="entry name" value="Methyltranfer_dom"/>
</dbReference>
<reference evidence="2 3" key="1">
    <citation type="journal article" date="2016" name="Nat. Commun.">
        <title>Thousands of microbial genomes shed light on interconnected biogeochemical processes in an aquifer system.</title>
        <authorList>
            <person name="Anantharaman K."/>
            <person name="Brown C.T."/>
            <person name="Hug L.A."/>
            <person name="Sharon I."/>
            <person name="Castelle C.J."/>
            <person name="Probst A.J."/>
            <person name="Thomas B.C."/>
            <person name="Singh A."/>
            <person name="Wilkins M.J."/>
            <person name="Karaoz U."/>
            <person name="Brodie E.L."/>
            <person name="Williams K.H."/>
            <person name="Hubbard S.S."/>
            <person name="Banfield J.F."/>
        </authorList>
    </citation>
    <scope>NUCLEOTIDE SEQUENCE [LARGE SCALE GENOMIC DNA]</scope>
</reference>
<evidence type="ECO:0000259" key="1">
    <source>
        <dbReference type="Pfam" id="PF13847"/>
    </source>
</evidence>
<dbReference type="GO" id="GO:0008168">
    <property type="term" value="F:methyltransferase activity"/>
    <property type="evidence" value="ECO:0007669"/>
    <property type="project" value="TreeGrafter"/>
</dbReference>
<dbReference type="PANTHER" id="PTHR42912:SF93">
    <property type="entry name" value="N6-ADENOSINE-METHYLTRANSFERASE TMT1A"/>
    <property type="match status" value="1"/>
</dbReference>
<name>A0A1F6DD08_9BACT</name>
<dbReference type="PANTHER" id="PTHR42912">
    <property type="entry name" value="METHYLTRANSFERASE"/>
    <property type="match status" value="1"/>
</dbReference>
<dbReference type="AlphaFoldDB" id="A0A1F6DD08"/>
<comment type="caution">
    <text evidence="2">The sequence shown here is derived from an EMBL/GenBank/DDBJ whole genome shotgun (WGS) entry which is preliminary data.</text>
</comment>
<dbReference type="SUPFAM" id="SSF53335">
    <property type="entry name" value="S-adenosyl-L-methionine-dependent methyltransferases"/>
    <property type="match status" value="1"/>
</dbReference>
<dbReference type="Pfam" id="PF13847">
    <property type="entry name" value="Methyltransf_31"/>
    <property type="match status" value="1"/>
</dbReference>
<dbReference type="EMBL" id="MFLD01000027">
    <property type="protein sequence ID" value="OGG59304.1"/>
    <property type="molecule type" value="Genomic_DNA"/>
</dbReference>
<dbReference type="CDD" id="cd02440">
    <property type="entry name" value="AdoMet_MTases"/>
    <property type="match status" value="1"/>
</dbReference>
<dbReference type="InterPro" id="IPR029063">
    <property type="entry name" value="SAM-dependent_MTases_sf"/>
</dbReference>
<proteinExistence type="predicted"/>
<evidence type="ECO:0000313" key="3">
    <source>
        <dbReference type="Proteomes" id="UP000178042"/>
    </source>
</evidence>